<dbReference type="VEuPathDB" id="FungiDB:PSHT_07356"/>
<feature type="compositionally biased region" description="Pro residues" evidence="6">
    <location>
        <begin position="35"/>
        <end position="44"/>
    </location>
</feature>
<feature type="compositionally biased region" description="Polar residues" evidence="6">
    <location>
        <begin position="217"/>
        <end position="232"/>
    </location>
</feature>
<feature type="compositionally biased region" description="Basic and acidic residues" evidence="6">
    <location>
        <begin position="721"/>
        <end position="730"/>
    </location>
</feature>
<feature type="region of interest" description="Disordered" evidence="6">
    <location>
        <begin position="1213"/>
        <end position="1300"/>
    </location>
</feature>
<feature type="compositionally biased region" description="Low complexity" evidence="6">
    <location>
        <begin position="1275"/>
        <end position="1284"/>
    </location>
</feature>
<feature type="region of interest" description="Disordered" evidence="6">
    <location>
        <begin position="662"/>
        <end position="733"/>
    </location>
</feature>
<evidence type="ECO:0000313" key="8">
    <source>
        <dbReference type="Proteomes" id="UP000239156"/>
    </source>
</evidence>
<feature type="compositionally biased region" description="Basic residues" evidence="6">
    <location>
        <begin position="119"/>
        <end position="128"/>
    </location>
</feature>
<keyword evidence="2" id="KW-0678">Repressor</keyword>
<evidence type="ECO:0000256" key="4">
    <source>
        <dbReference type="ARBA" id="ARBA00023163"/>
    </source>
</evidence>
<sequence length="1320" mass="144969">RIDIYSLQFGNQAINHSKYSQAEKDTPPLNLVPTSTPPAHPNPPSKKRQSRLSDNQAKELLRNRVMTLTDDDSDLSETLSSAGSTIPLPSSELGSRAASEDPTSPSGLAHPSKPFPKLDRRRKSRFIKPKNNSSTPSLPTPNPDKEPKIRKQRPPTRPTGPTNGPVASSSSASTSDRVIKAESLPPPIRENGIRRNSISTHFPRPTSARDVFFEPSPHTTPQGELTNSSNSIPHPCTSHGHLPLFEQPVLLQGARPRRKPNSMTIKSKKTHKGRKPKGHNAALKPTLSSIDQDSTYHPTMDHEDSATQTATSFQDEESSLTEQSSSDEASLTDRAMARSRTASPLRKPAQTLLDPDSEQSASRSEAAPRLDSTHDTRPSSCSITPTLPPTLSHRHPQTVNTTSAPDPTPSKPNSVKLLEGSSFNSHQPNISNPDSQHACTSSHPDDSAQLQGSSTTSYHPQKINGRNTSEESALTPDPEDVRPGTDQPTQLKPSSSPQRAPNPIPNSATVPNPHQLSPSCPSPVRSLPADPPTTNHHPPATSTDDILMPTTGLNHKSRPPNIIPPSILKPNLGTSTIVDRTVEGDLQSSTFATDRYSVSPLPSHHHHLEPSGFRNDLTEHLSDDALDGVPIIDDMMEYELDLYDEDEEQPTLDALMDLRQEPSEAGTSAVDGVPVPDSEDVLEDLDAQPSPIPQPINPTGFIEPDSPSPPKSEQSPEYEQEPSKPRPEKPKHTKTYLLKLSTSTTVRAFVLPPFSVDPLMLILNLMNPADHVRRREDALEAMVKIEIMFAQVRDRLYVERLSDVHRETAAVHHGSHPELNEYFQLLKKKRDARLSLAHKIFNLKEIELDKKRQAATNSVWTKWYGAKAELHDTTISETQNQMKQLEHNVEVQLLPRQIIPRHNNTGKRSRKRTRMELDESSEEILAIQLHTSVAKRATVNLSTLTAEETWADLSVMKPHSRRNTHLDPVNILCTSNNLTSHFGELSEPMSEQQQISKKHLLQALGSTPLMNGESNHCSRDPAIIIGAEKLIGLNPKLIPARSSHHQPSSSPGPFLLLTFGTLRTQSPQTSSSTGHNNHGLDNLTNSIHTSSSRTVRNSNRPPPSSSSTITTSEPIEPELINRIPGTLHHLNNGQYFKSDRRPTLDSVMAHNTPERMKAHHHHHHHHSKANHTTNHSLNGSSTDPLSYSLLNTTTNPSAYSSTTAHVANVACIGPSSSSSSSPPTPNNYLELTSSNPSLSTSQLPPPAPSHLPNSNSIPHRHPHSHLLNQPPPPSTIQNNNNNSNRTATIHHPTNSSQLYPTTSGPITVNYHERDLEICIL</sequence>
<keyword evidence="5" id="KW-0539">Nucleus</keyword>
<feature type="region of interest" description="Disordered" evidence="6">
    <location>
        <begin position="16"/>
        <end position="568"/>
    </location>
</feature>
<comment type="caution">
    <text evidence="7">The sequence shown here is derived from an EMBL/GenBank/DDBJ whole genome shotgun (WGS) entry which is preliminary data.</text>
</comment>
<proteinExistence type="predicted"/>
<feature type="compositionally biased region" description="Polar residues" evidence="6">
    <location>
        <begin position="532"/>
        <end position="544"/>
    </location>
</feature>
<protein>
    <submittedName>
        <fullName evidence="7">Uncharacterized protein</fullName>
    </submittedName>
</protein>
<feature type="compositionally biased region" description="Polar residues" evidence="6">
    <location>
        <begin position="320"/>
        <end position="329"/>
    </location>
</feature>
<dbReference type="VEuPathDB" id="FungiDB:PSTT_08699"/>
<evidence type="ECO:0000256" key="5">
    <source>
        <dbReference type="ARBA" id="ARBA00023242"/>
    </source>
</evidence>
<feature type="non-terminal residue" evidence="7">
    <location>
        <position position="1"/>
    </location>
</feature>
<evidence type="ECO:0000256" key="1">
    <source>
        <dbReference type="ARBA" id="ARBA00004123"/>
    </source>
</evidence>
<dbReference type="Gene3D" id="1.20.5.1500">
    <property type="match status" value="1"/>
</dbReference>
<feature type="compositionally biased region" description="Low complexity" evidence="6">
    <location>
        <begin position="1089"/>
        <end position="1116"/>
    </location>
</feature>
<feature type="compositionally biased region" description="Polar residues" evidence="6">
    <location>
        <begin position="421"/>
        <end position="472"/>
    </location>
</feature>
<evidence type="ECO:0000313" key="7">
    <source>
        <dbReference type="EMBL" id="POW06858.1"/>
    </source>
</evidence>
<dbReference type="GO" id="GO:0005654">
    <property type="term" value="C:nucleoplasm"/>
    <property type="evidence" value="ECO:0007669"/>
    <property type="project" value="UniProtKB-ARBA"/>
</dbReference>
<dbReference type="GO" id="GO:0010468">
    <property type="term" value="P:regulation of gene expression"/>
    <property type="evidence" value="ECO:0007669"/>
    <property type="project" value="UniProtKB-ARBA"/>
</dbReference>
<accession>A0A2S4VBK1</accession>
<feature type="compositionally biased region" description="Basic and acidic residues" evidence="6">
    <location>
        <begin position="366"/>
        <end position="377"/>
    </location>
</feature>
<evidence type="ECO:0000256" key="3">
    <source>
        <dbReference type="ARBA" id="ARBA00023015"/>
    </source>
</evidence>
<dbReference type="InterPro" id="IPR013907">
    <property type="entry name" value="Sds3"/>
</dbReference>
<feature type="region of interest" description="Disordered" evidence="6">
    <location>
        <begin position="1155"/>
        <end position="1181"/>
    </location>
</feature>
<feature type="compositionally biased region" description="Polar residues" evidence="6">
    <location>
        <begin position="1226"/>
        <end position="1242"/>
    </location>
</feature>
<dbReference type="PANTHER" id="PTHR21964">
    <property type="entry name" value="BREAST CANCER METASTASIS-SUPPRESSOR 1"/>
    <property type="match status" value="1"/>
</dbReference>
<evidence type="ECO:0000256" key="2">
    <source>
        <dbReference type="ARBA" id="ARBA00022491"/>
    </source>
</evidence>
<dbReference type="Proteomes" id="UP000239156">
    <property type="component" value="Unassembled WGS sequence"/>
</dbReference>
<feature type="compositionally biased region" description="Polar residues" evidence="6">
    <location>
        <begin position="1285"/>
        <end position="1300"/>
    </location>
</feature>
<reference evidence="7" key="1">
    <citation type="submission" date="2017-12" db="EMBL/GenBank/DDBJ databases">
        <title>Gene loss provides genomic basis for host adaptation in cereal stripe rust fungi.</title>
        <authorList>
            <person name="Xia C."/>
        </authorList>
    </citation>
    <scope>NUCLEOTIDE SEQUENCE [LARGE SCALE GENOMIC DNA]</scope>
    <source>
        <strain evidence="7">93-210</strain>
    </source>
</reference>
<gene>
    <name evidence="7" type="ORF">PSTT_08699</name>
</gene>
<keyword evidence="3" id="KW-0805">Transcription regulation</keyword>
<feature type="compositionally biased region" description="Basic residues" evidence="6">
    <location>
        <begin position="1157"/>
        <end position="1169"/>
    </location>
</feature>
<feature type="compositionally biased region" description="Polar residues" evidence="6">
    <location>
        <begin position="486"/>
        <end position="519"/>
    </location>
</feature>
<feature type="compositionally biased region" description="Acidic residues" evidence="6">
    <location>
        <begin position="677"/>
        <end position="686"/>
    </location>
</feature>
<name>A0A2S4VBK1_9BASI</name>
<feature type="non-terminal residue" evidence="7">
    <location>
        <position position="1320"/>
    </location>
</feature>
<feature type="compositionally biased region" description="Polar residues" evidence="6">
    <location>
        <begin position="286"/>
        <end position="297"/>
    </location>
</feature>
<organism evidence="7 8">
    <name type="scientific">Puccinia striiformis</name>
    <dbReference type="NCBI Taxonomy" id="27350"/>
    <lineage>
        <taxon>Eukaryota</taxon>
        <taxon>Fungi</taxon>
        <taxon>Dikarya</taxon>
        <taxon>Basidiomycota</taxon>
        <taxon>Pucciniomycotina</taxon>
        <taxon>Pucciniomycetes</taxon>
        <taxon>Pucciniales</taxon>
        <taxon>Pucciniaceae</taxon>
        <taxon>Puccinia</taxon>
    </lineage>
</organism>
<keyword evidence="4" id="KW-0804">Transcription</keyword>
<feature type="compositionally biased region" description="Polar residues" evidence="6">
    <location>
        <begin position="1065"/>
        <end position="1076"/>
    </location>
</feature>
<dbReference type="SMART" id="SM01401">
    <property type="entry name" value="Sds3"/>
    <property type="match status" value="1"/>
</dbReference>
<evidence type="ECO:0000256" key="6">
    <source>
        <dbReference type="SAM" id="MobiDB-lite"/>
    </source>
</evidence>
<feature type="compositionally biased region" description="Basic residues" evidence="6">
    <location>
        <begin position="255"/>
        <end position="278"/>
    </location>
</feature>
<dbReference type="Pfam" id="PF08598">
    <property type="entry name" value="Sds3"/>
    <property type="match status" value="1"/>
</dbReference>
<dbReference type="EMBL" id="PKSL01000081">
    <property type="protein sequence ID" value="POW06858.1"/>
    <property type="molecule type" value="Genomic_DNA"/>
</dbReference>
<feature type="compositionally biased region" description="Low complexity" evidence="6">
    <location>
        <begin position="159"/>
        <end position="175"/>
    </location>
</feature>
<feature type="region of interest" description="Disordered" evidence="6">
    <location>
        <begin position="1065"/>
        <end position="1116"/>
    </location>
</feature>
<keyword evidence="8" id="KW-1185">Reference proteome</keyword>
<comment type="subcellular location">
    <subcellularLocation>
        <location evidence="1">Nucleus</location>
    </subcellularLocation>
</comment>